<dbReference type="PANTHER" id="PTHR34387">
    <property type="entry name" value="SLR1258 PROTEIN"/>
    <property type="match status" value="1"/>
</dbReference>
<keyword evidence="2" id="KW-1185">Reference proteome</keyword>
<dbReference type="Gene3D" id="3.30.70.2970">
    <property type="entry name" value="Protein of unknown function (DUF541), domain 2"/>
    <property type="match status" value="1"/>
</dbReference>
<dbReference type="Proteomes" id="UP000198972">
    <property type="component" value="Unassembled WGS sequence"/>
</dbReference>
<dbReference type="InterPro" id="IPR007497">
    <property type="entry name" value="SIMPL/DUF541"/>
</dbReference>
<protein>
    <recommendedName>
        <fullName evidence="3">SIMPL domain-containing protein</fullName>
    </recommendedName>
</protein>
<evidence type="ECO:0000313" key="2">
    <source>
        <dbReference type="Proteomes" id="UP000198972"/>
    </source>
</evidence>
<dbReference type="PANTHER" id="PTHR34387:SF2">
    <property type="entry name" value="SLR1258 PROTEIN"/>
    <property type="match status" value="1"/>
</dbReference>
<evidence type="ECO:0000313" key="1">
    <source>
        <dbReference type="EMBL" id="SDG40933.1"/>
    </source>
</evidence>
<dbReference type="STRING" id="670482.SAMN04488542_1412"/>
<dbReference type="InterPro" id="IPR052022">
    <property type="entry name" value="26kDa_periplasmic_antigen"/>
</dbReference>
<sequence length="256" mass="27559">MMNNKNAWLKPVGAVLLAGTLVVGGTFFTGALGTPQKAYAESVALQKNIINVVGSGEISVKPDIAYLTIGVETQADTAKEAQSANSTKMAKLNTLLKDTWKIDVKDIQTGQFYVQPNYSYSEKEGQKVKGYTAYHTINVKYRDLSKIGQLLDAASNAGANRIDNVRFSTENPDQYQEQVIQKAMANADLKASAIAKAAKRQVGLVLSVTQASVETPTYMENYKVMAGTADSGAASTSVEPGEITVKTTLNVVYEMK</sequence>
<dbReference type="AlphaFoldDB" id="A0A1G7U067"/>
<evidence type="ECO:0008006" key="3">
    <source>
        <dbReference type="Google" id="ProtNLM"/>
    </source>
</evidence>
<dbReference type="GO" id="GO:0006974">
    <property type="term" value="P:DNA damage response"/>
    <property type="evidence" value="ECO:0007669"/>
    <property type="project" value="TreeGrafter"/>
</dbReference>
<gene>
    <name evidence="1" type="ORF">SAMN04488542_1412</name>
</gene>
<dbReference type="EMBL" id="FNBG01000041">
    <property type="protein sequence ID" value="SDG40933.1"/>
    <property type="molecule type" value="Genomic_DNA"/>
</dbReference>
<name>A0A1G7U067_9BACL</name>
<dbReference type="Gene3D" id="3.30.110.170">
    <property type="entry name" value="Protein of unknown function (DUF541), domain 1"/>
    <property type="match status" value="1"/>
</dbReference>
<accession>A0A1G7U067</accession>
<dbReference type="RefSeq" id="WP_245742712.1">
    <property type="nucleotide sequence ID" value="NZ_FNBG01000041.1"/>
</dbReference>
<dbReference type="Pfam" id="PF04402">
    <property type="entry name" value="SIMPL"/>
    <property type="match status" value="1"/>
</dbReference>
<reference evidence="1 2" key="1">
    <citation type="submission" date="2016-10" db="EMBL/GenBank/DDBJ databases">
        <authorList>
            <person name="de Groot N.N."/>
        </authorList>
    </citation>
    <scope>NUCLEOTIDE SEQUENCE [LARGE SCALE GENOMIC DNA]</scope>
    <source>
        <strain evidence="1 2">DSM 28129</strain>
    </source>
</reference>
<proteinExistence type="predicted"/>
<organism evidence="1 2">
    <name type="scientific">Fontibacillus panacisegetis</name>
    <dbReference type="NCBI Taxonomy" id="670482"/>
    <lineage>
        <taxon>Bacteria</taxon>
        <taxon>Bacillati</taxon>
        <taxon>Bacillota</taxon>
        <taxon>Bacilli</taxon>
        <taxon>Bacillales</taxon>
        <taxon>Paenibacillaceae</taxon>
        <taxon>Fontibacillus</taxon>
    </lineage>
</organism>